<reference evidence="1 2" key="1">
    <citation type="submission" date="2019-07" db="EMBL/GenBank/DDBJ databases">
        <title>The pathways for chlorine oxyanion respiration interact through the shared metabolite chlorate.</title>
        <authorList>
            <person name="Barnum T.P."/>
            <person name="Cheng Y."/>
            <person name="Hill K.A."/>
            <person name="Lucas L.N."/>
            <person name="Carlson H.K."/>
            <person name="Coates J.D."/>
        </authorList>
    </citation>
    <scope>NUCLEOTIDE SEQUENCE [LARGE SCALE GENOMIC DNA]</scope>
    <source>
        <strain evidence="1 2">BK-1</strain>
    </source>
</reference>
<dbReference type="AlphaFoldDB" id="A0A557SI25"/>
<gene>
    <name evidence="1" type="ORF">FHP88_06605</name>
</gene>
<sequence>MIKLVELDKSTFYAKEVDVVRLKREAGFLSEFLETLSVDELNLKNSILPFCKAAIERPDEFPIDIYDEPLPITHMLDSGITFPAHFLEIYSQFFNTAVGARIDLENRVEKGDKLYAPMEFE</sequence>
<keyword evidence="2" id="KW-1185">Reference proteome</keyword>
<dbReference type="RefSeq" id="WP_144358215.1">
    <property type="nucleotide sequence ID" value="NZ_VMNH01000005.1"/>
</dbReference>
<comment type="caution">
    <text evidence="1">The sequence shown here is derived from an EMBL/GenBank/DDBJ whole genome shotgun (WGS) entry which is preliminary data.</text>
</comment>
<dbReference type="Proteomes" id="UP000316649">
    <property type="component" value="Unassembled WGS sequence"/>
</dbReference>
<name>A0A557SI25_9GAMM</name>
<dbReference type="EMBL" id="VMNH01000005">
    <property type="protein sequence ID" value="TVO77086.1"/>
    <property type="molecule type" value="Genomic_DNA"/>
</dbReference>
<proteinExistence type="predicted"/>
<protein>
    <submittedName>
        <fullName evidence="1">Uncharacterized protein</fullName>
    </submittedName>
</protein>
<organism evidence="1 2">
    <name type="scientific">Sedimenticola selenatireducens</name>
    <dbReference type="NCBI Taxonomy" id="191960"/>
    <lineage>
        <taxon>Bacteria</taxon>
        <taxon>Pseudomonadati</taxon>
        <taxon>Pseudomonadota</taxon>
        <taxon>Gammaproteobacteria</taxon>
        <taxon>Chromatiales</taxon>
        <taxon>Sedimenticolaceae</taxon>
        <taxon>Sedimenticola</taxon>
    </lineage>
</organism>
<evidence type="ECO:0000313" key="1">
    <source>
        <dbReference type="EMBL" id="TVO77086.1"/>
    </source>
</evidence>
<accession>A0A557SI25</accession>
<evidence type="ECO:0000313" key="2">
    <source>
        <dbReference type="Proteomes" id="UP000316649"/>
    </source>
</evidence>